<evidence type="ECO:0000256" key="1">
    <source>
        <dbReference type="RuleBase" id="RU365006"/>
    </source>
</evidence>
<reference evidence="4" key="1">
    <citation type="journal article" date="2017" name="Nat. Commun.">
        <title>The asparagus genome sheds light on the origin and evolution of a young Y chromosome.</title>
        <authorList>
            <person name="Harkess A."/>
            <person name="Zhou J."/>
            <person name="Xu C."/>
            <person name="Bowers J.E."/>
            <person name="Van der Hulst R."/>
            <person name="Ayyampalayam S."/>
            <person name="Mercati F."/>
            <person name="Riccardi P."/>
            <person name="McKain M.R."/>
            <person name="Kakrana A."/>
            <person name="Tang H."/>
            <person name="Ray J."/>
            <person name="Groenendijk J."/>
            <person name="Arikit S."/>
            <person name="Mathioni S.M."/>
            <person name="Nakano M."/>
            <person name="Shan H."/>
            <person name="Telgmann-Rauber A."/>
            <person name="Kanno A."/>
            <person name="Yue Z."/>
            <person name="Chen H."/>
            <person name="Li W."/>
            <person name="Chen Y."/>
            <person name="Xu X."/>
            <person name="Zhang Y."/>
            <person name="Luo S."/>
            <person name="Chen H."/>
            <person name="Gao J."/>
            <person name="Mao Z."/>
            <person name="Pires J.C."/>
            <person name="Luo M."/>
            <person name="Kudrna D."/>
            <person name="Wing R.A."/>
            <person name="Meyers B.C."/>
            <person name="Yi K."/>
            <person name="Kong H."/>
            <person name="Lavrijsen P."/>
            <person name="Sunseri F."/>
            <person name="Falavigna A."/>
            <person name="Ye Y."/>
            <person name="Leebens-Mack J.H."/>
            <person name="Chen G."/>
        </authorList>
    </citation>
    <scope>NUCLEOTIDE SEQUENCE [LARGE SCALE GENOMIC DNA]</scope>
    <source>
        <strain evidence="4">cv. DH0086</strain>
    </source>
</reference>
<comment type="similarity">
    <text evidence="1">Belongs to the metallo-beta-lactamase superfamily. RNA-metabolizing metallo-beta-lactamase-like family. CPSF2/YSH1 subfamily.</text>
</comment>
<dbReference type="AlphaFoldDB" id="A0A5P1EIG2"/>
<organism evidence="3 4">
    <name type="scientific">Asparagus officinalis</name>
    <name type="common">Garden asparagus</name>
    <dbReference type="NCBI Taxonomy" id="4686"/>
    <lineage>
        <taxon>Eukaryota</taxon>
        <taxon>Viridiplantae</taxon>
        <taxon>Streptophyta</taxon>
        <taxon>Embryophyta</taxon>
        <taxon>Tracheophyta</taxon>
        <taxon>Spermatophyta</taxon>
        <taxon>Magnoliopsida</taxon>
        <taxon>Liliopsida</taxon>
        <taxon>Asparagales</taxon>
        <taxon>Asparagaceae</taxon>
        <taxon>Asparagoideae</taxon>
        <taxon>Asparagus</taxon>
    </lineage>
</organism>
<keyword evidence="4" id="KW-1185">Reference proteome</keyword>
<dbReference type="InterPro" id="IPR001279">
    <property type="entry name" value="Metallo-B-lactamas"/>
</dbReference>
<evidence type="ECO:0000313" key="3">
    <source>
        <dbReference type="EMBL" id="ONK63860.1"/>
    </source>
</evidence>
<dbReference type="OMA" id="LQIRPYY"/>
<keyword evidence="1" id="KW-0694">RNA-binding</keyword>
<dbReference type="SUPFAM" id="SSF56281">
    <property type="entry name" value="Metallo-hydrolase/oxidoreductase"/>
    <property type="match status" value="1"/>
</dbReference>
<dbReference type="PANTHER" id="PTHR45922">
    <property type="entry name" value="CLEAVAGE AND POLYADENYLATION SPECIFICITY FACTOR SUBUNIT 2"/>
    <property type="match status" value="1"/>
</dbReference>
<protein>
    <recommendedName>
        <fullName evidence="1">Cleavage and polyadenylation specificity factor subunit 2</fullName>
    </recommendedName>
    <alternativeName>
        <fullName evidence="1">Cleavage and polyadenylation specificity factor 100 kDa subunit</fullName>
    </alternativeName>
</protein>
<dbReference type="GO" id="GO:0005847">
    <property type="term" value="C:mRNA cleavage and polyadenylation specificity factor complex"/>
    <property type="evidence" value="ECO:0007669"/>
    <property type="project" value="InterPro"/>
</dbReference>
<feature type="domain" description="Metallo-beta-lactamase" evidence="2">
    <location>
        <begin position="33"/>
        <end position="159"/>
    </location>
</feature>
<dbReference type="CDD" id="cd16293">
    <property type="entry name" value="CPSF2-like_MBL-fold"/>
    <property type="match status" value="1"/>
</dbReference>
<dbReference type="PANTHER" id="PTHR45922:SF1">
    <property type="entry name" value="CLEAVAGE AND POLYADENYLATION SPECIFICITY FACTOR SUBUNIT 2"/>
    <property type="match status" value="1"/>
</dbReference>
<dbReference type="Proteomes" id="UP000243459">
    <property type="component" value="Chromosome 7"/>
</dbReference>
<dbReference type="GO" id="GO:0003723">
    <property type="term" value="F:RNA binding"/>
    <property type="evidence" value="ECO:0007669"/>
    <property type="project" value="UniProtKB-KW"/>
</dbReference>
<name>A0A5P1EIG2_ASPOF</name>
<dbReference type="InterPro" id="IPR027075">
    <property type="entry name" value="CPSF2"/>
</dbReference>
<evidence type="ECO:0000259" key="2">
    <source>
        <dbReference type="Pfam" id="PF16661"/>
    </source>
</evidence>
<keyword evidence="1" id="KW-0507">mRNA processing</keyword>
<dbReference type="Gene3D" id="3.60.15.10">
    <property type="entry name" value="Ribonuclease Z/Hydroxyacylglutathione hydrolase-like"/>
    <property type="match status" value="1"/>
</dbReference>
<keyword evidence="1" id="KW-0539">Nucleus</keyword>
<accession>A0A5P1EIG2</accession>
<gene>
    <name evidence="3" type="ORF">A4U43_C07F19680</name>
</gene>
<dbReference type="Gramene" id="ONK63860">
    <property type="protein sequence ID" value="ONK63860"/>
    <property type="gene ID" value="A4U43_C07F19680"/>
</dbReference>
<dbReference type="EMBL" id="CM007387">
    <property type="protein sequence ID" value="ONK63860.1"/>
    <property type="molecule type" value="Genomic_DNA"/>
</dbReference>
<sequence>MGTSVQVTPLSNVYNESPLCYLLSVDGFNFLMVVSKIDVVLISHSDILHVGTLSYAMKKLGLSAPVYSMDPVCRLGQLTMYDYYVARRIFDLFTMDDIDFAFQNITRLRYSQNHHLSDKGEGIVIAPHVTDHLLGGTVWKITKDGEDFVYAVDFNHRKE</sequence>
<comment type="subcellular location">
    <subcellularLocation>
        <location evidence="1">Nucleus</location>
    </subcellularLocation>
</comment>
<dbReference type="GO" id="GO:0006398">
    <property type="term" value="P:mRNA 3'-end processing by stem-loop binding and cleavage"/>
    <property type="evidence" value="ECO:0007669"/>
    <property type="project" value="InterPro"/>
</dbReference>
<evidence type="ECO:0000313" key="4">
    <source>
        <dbReference type="Proteomes" id="UP000243459"/>
    </source>
</evidence>
<dbReference type="InterPro" id="IPR035639">
    <property type="entry name" value="CPSF2_MBL"/>
</dbReference>
<dbReference type="Pfam" id="PF16661">
    <property type="entry name" value="Lactamase_B_6"/>
    <property type="match status" value="1"/>
</dbReference>
<proteinExistence type="inferred from homology"/>
<dbReference type="InterPro" id="IPR036866">
    <property type="entry name" value="RibonucZ/Hydroxyglut_hydro"/>
</dbReference>